<name>A0A2X2YLG8_CLOPF</name>
<organism evidence="4 5">
    <name type="scientific">Clostridium perfringens</name>
    <dbReference type="NCBI Taxonomy" id="1502"/>
    <lineage>
        <taxon>Bacteria</taxon>
        <taxon>Bacillati</taxon>
        <taxon>Bacillota</taxon>
        <taxon>Clostridia</taxon>
        <taxon>Eubacteriales</taxon>
        <taxon>Clostridiaceae</taxon>
        <taxon>Clostridium</taxon>
    </lineage>
</organism>
<feature type="domain" description="Reverse transcriptase" evidence="1">
    <location>
        <begin position="87"/>
        <end position="343"/>
    </location>
</feature>
<dbReference type="EC" id="2.7.7.49" evidence="4"/>
<dbReference type="InterPro" id="IPR003615">
    <property type="entry name" value="HNH_nuc"/>
</dbReference>
<dbReference type="InterPro" id="IPR043502">
    <property type="entry name" value="DNA/RNA_pol_sf"/>
</dbReference>
<dbReference type="EMBL" id="UAWG01000019">
    <property type="protein sequence ID" value="SQB60794.1"/>
    <property type="molecule type" value="Genomic_DNA"/>
</dbReference>
<dbReference type="InterPro" id="IPR051083">
    <property type="entry name" value="GrpII_Intron_Splice-Mob/Def"/>
</dbReference>
<dbReference type="PANTHER" id="PTHR34047:SF8">
    <property type="entry name" value="PROTEIN YKFC"/>
    <property type="match status" value="1"/>
</dbReference>
<keyword evidence="4" id="KW-0548">Nucleotidyltransferase</keyword>
<dbReference type="EMBL" id="UAWG01000023">
    <property type="protein sequence ID" value="SQB61455.1"/>
    <property type="molecule type" value="Genomic_DNA"/>
</dbReference>
<sequence length="622" mass="72800">MGTKLGRAPSNEGELNKILQKLYSNVKENQKLNKANNFTGLLEIIESEANIVTAIHKIKSNKGSKTSGVDNKIIRDYLDKNYEDVIIEVQAKLHNYKPSNVKRVWIPKPGKTEKRPLGIPTIIDRIIQECVRNVIEPILEAQMFQHSYGFRPMRSADMAVSRIKYILFQTNCNWAVEGDIKGFFDNINHNVLIQSLWNRGIRDKRVLKIIKLMLKAGVMNEMATSELGTPQGGIISPLLANVYLDNFDRYMSREWENKKVRKKYSRDDGRISSMRLTTNLKQCYLIRYADDWVILTDSRENAEKLKYKAQKYLKNTLKLDLSLEKTLITNSKKKAIKFLGVEIKLLPHTGNIKWVNSVSPNKEKFKAKIKELSKEIRYLRKINTLDRERLVEGIERTNFKIRGILNYYRMCDKLSIECRKYAYTLKYTSYKAIKRHGGKWVRARDVQNLIGTHMGRNAHIPTIKYNGMNIGITSIEFAEWVNPVNKNQKETPYTDEGLELYWKRQKRKKPMDRLDEVNTSDHAMSLRMSKHKLYNFEYFMNRPYVYNRDRFKCKICGGLMLPHEVIIHHVNPKLDITLVNKVMNLITVHEYCHKLIHNDDDITTLSSKTQKSIKKYREKLEN</sequence>
<evidence type="ECO:0000313" key="2">
    <source>
        <dbReference type="EMBL" id="SQB59051.1"/>
    </source>
</evidence>
<evidence type="ECO:0000313" key="5">
    <source>
        <dbReference type="Proteomes" id="UP000249986"/>
    </source>
</evidence>
<dbReference type="PROSITE" id="PS50878">
    <property type="entry name" value="RT_POL"/>
    <property type="match status" value="1"/>
</dbReference>
<dbReference type="InterPro" id="IPR030931">
    <property type="entry name" value="Group_II_RT_mat"/>
</dbReference>
<dbReference type="Proteomes" id="UP000249986">
    <property type="component" value="Unassembled WGS sequence"/>
</dbReference>
<dbReference type="CDD" id="cd01651">
    <property type="entry name" value="RT_G2_intron"/>
    <property type="match status" value="1"/>
</dbReference>
<dbReference type="SUPFAM" id="SSF56672">
    <property type="entry name" value="DNA/RNA polymerases"/>
    <property type="match status" value="1"/>
</dbReference>
<keyword evidence="4" id="KW-0808">Transferase</keyword>
<accession>A0A2X2YLG8</accession>
<dbReference type="GO" id="GO:0003964">
    <property type="term" value="F:RNA-directed DNA polymerase activity"/>
    <property type="evidence" value="ECO:0007669"/>
    <property type="project" value="UniProtKB-KW"/>
</dbReference>
<dbReference type="Pfam" id="PF00078">
    <property type="entry name" value="RVT_1"/>
    <property type="match status" value="1"/>
</dbReference>
<dbReference type="RefSeq" id="WP_004455991.1">
    <property type="nucleotide sequence ID" value="NZ_CATNYD010000001.1"/>
</dbReference>
<evidence type="ECO:0000313" key="3">
    <source>
        <dbReference type="EMBL" id="SQB60794.1"/>
    </source>
</evidence>
<evidence type="ECO:0000259" key="1">
    <source>
        <dbReference type="PROSITE" id="PS50878"/>
    </source>
</evidence>
<proteinExistence type="predicted"/>
<evidence type="ECO:0000313" key="4">
    <source>
        <dbReference type="EMBL" id="SQB61455.1"/>
    </source>
</evidence>
<dbReference type="AlphaFoldDB" id="A0A2X2YLG8"/>
<dbReference type="PANTHER" id="PTHR34047">
    <property type="entry name" value="NUCLEAR INTRON MATURASE 1, MITOCHONDRIAL-RELATED"/>
    <property type="match status" value="1"/>
</dbReference>
<keyword evidence="4" id="KW-0695">RNA-directed DNA polymerase</keyword>
<gene>
    <name evidence="4" type="primary">ltrA_7</name>
    <name evidence="2" type="synonym">ltrA_2</name>
    <name evidence="3" type="synonym">ltrA_4</name>
    <name evidence="2" type="ORF">NCTC10719_00898</name>
    <name evidence="3" type="ORF">NCTC10719_02452</name>
    <name evidence="4" type="ORF">NCTC10719_03134</name>
</gene>
<dbReference type="EMBL" id="UAWG01000003">
    <property type="protein sequence ID" value="SQB59051.1"/>
    <property type="molecule type" value="Genomic_DNA"/>
</dbReference>
<dbReference type="NCBIfam" id="TIGR04416">
    <property type="entry name" value="group_II_RT_mat"/>
    <property type="match status" value="1"/>
</dbReference>
<reference evidence="4 5" key="1">
    <citation type="submission" date="2018-06" db="EMBL/GenBank/DDBJ databases">
        <authorList>
            <consortium name="Pathogen Informatics"/>
            <person name="Doyle S."/>
        </authorList>
    </citation>
    <scope>NUCLEOTIDE SEQUENCE [LARGE SCALE GENOMIC DNA]</scope>
    <source>
        <strain evidence="4 5">NCTC10719</strain>
    </source>
</reference>
<dbReference type="InterPro" id="IPR000477">
    <property type="entry name" value="RT_dom"/>
</dbReference>
<dbReference type="CDD" id="cd00085">
    <property type="entry name" value="HNHc"/>
    <property type="match status" value="1"/>
</dbReference>
<protein>
    <submittedName>
        <fullName evidence="4">RNA-directed DNA polymerase</fullName>
        <ecNumber evidence="4">2.7.7.49</ecNumber>
    </submittedName>
</protein>